<protein>
    <recommendedName>
        <fullName evidence="2">DUF6534 domain-containing protein</fullName>
    </recommendedName>
</protein>
<organism evidence="3 4">
    <name type="scientific">Athelia psychrophila</name>
    <dbReference type="NCBI Taxonomy" id="1759441"/>
    <lineage>
        <taxon>Eukaryota</taxon>
        <taxon>Fungi</taxon>
        <taxon>Dikarya</taxon>
        <taxon>Basidiomycota</taxon>
        <taxon>Agaricomycotina</taxon>
        <taxon>Agaricomycetes</taxon>
        <taxon>Agaricomycetidae</taxon>
        <taxon>Atheliales</taxon>
        <taxon>Atheliaceae</taxon>
        <taxon>Athelia</taxon>
    </lineage>
</organism>
<keyword evidence="1" id="KW-0812">Transmembrane</keyword>
<dbReference type="Proteomes" id="UP000076532">
    <property type="component" value="Unassembled WGS sequence"/>
</dbReference>
<dbReference type="PANTHER" id="PTHR40465">
    <property type="entry name" value="CHROMOSOME 1, WHOLE GENOME SHOTGUN SEQUENCE"/>
    <property type="match status" value="1"/>
</dbReference>
<proteinExistence type="predicted"/>
<feature type="transmembrane region" description="Helical" evidence="1">
    <location>
        <begin position="185"/>
        <end position="211"/>
    </location>
</feature>
<name>A0A167VUX4_9AGAM</name>
<feature type="transmembrane region" description="Helical" evidence="1">
    <location>
        <begin position="128"/>
        <end position="152"/>
    </location>
</feature>
<feature type="transmembrane region" description="Helical" evidence="1">
    <location>
        <begin position="223"/>
        <end position="246"/>
    </location>
</feature>
<feature type="transmembrane region" description="Helical" evidence="1">
    <location>
        <begin position="53"/>
        <end position="79"/>
    </location>
</feature>
<reference evidence="3 4" key="1">
    <citation type="journal article" date="2016" name="Mol. Biol. Evol.">
        <title>Comparative Genomics of Early-Diverging Mushroom-Forming Fungi Provides Insights into the Origins of Lignocellulose Decay Capabilities.</title>
        <authorList>
            <person name="Nagy L.G."/>
            <person name="Riley R."/>
            <person name="Tritt A."/>
            <person name="Adam C."/>
            <person name="Daum C."/>
            <person name="Floudas D."/>
            <person name="Sun H."/>
            <person name="Yadav J.S."/>
            <person name="Pangilinan J."/>
            <person name="Larsson K.H."/>
            <person name="Matsuura K."/>
            <person name="Barry K."/>
            <person name="Labutti K."/>
            <person name="Kuo R."/>
            <person name="Ohm R.A."/>
            <person name="Bhattacharya S.S."/>
            <person name="Shirouzu T."/>
            <person name="Yoshinaga Y."/>
            <person name="Martin F.M."/>
            <person name="Grigoriev I.V."/>
            <person name="Hibbett D.S."/>
        </authorList>
    </citation>
    <scope>NUCLEOTIDE SEQUENCE [LARGE SCALE GENOMIC DNA]</scope>
    <source>
        <strain evidence="3 4">CBS 109695</strain>
    </source>
</reference>
<sequence>MMHIKQIWCSTDAGGLISLLPLSSHTAPSTSWTASRRQSDYHCGMSTTRAGGAWGFILIGSISSLVLFGICLAQVFMYCRNFKEDRLRVKVFVGFLVTLDALSTVLTTAWMYQLFIDGHGDIAGFETAGWLAASSDIMMGLIQGTVQLFFAWRLHIIGSTLYPELTQPSSSAYAWRNYIVAKQHWLTGFICISSFATFCGGIGIGISFFFVKEYSHFARIAPIALTSGFSTMAADITITLAMSFHLHRAKGTFKSTDRLLDRLIQLTLQNGSLTTLVTLLNVCLYFAVKTPYWISGTLLLPKLYSNSALSSLNARRYLGLPVNLAVELRERSLVELRRQ</sequence>
<dbReference type="PANTHER" id="PTHR40465:SF1">
    <property type="entry name" value="DUF6534 DOMAIN-CONTAINING PROTEIN"/>
    <property type="match status" value="1"/>
</dbReference>
<dbReference type="EMBL" id="KV417842">
    <property type="protein sequence ID" value="KZP05397.1"/>
    <property type="molecule type" value="Genomic_DNA"/>
</dbReference>
<keyword evidence="1" id="KW-1133">Transmembrane helix</keyword>
<evidence type="ECO:0000313" key="4">
    <source>
        <dbReference type="Proteomes" id="UP000076532"/>
    </source>
</evidence>
<dbReference type="Pfam" id="PF20152">
    <property type="entry name" value="DUF6534"/>
    <property type="match status" value="1"/>
</dbReference>
<evidence type="ECO:0000313" key="3">
    <source>
        <dbReference type="EMBL" id="KZP05397.1"/>
    </source>
</evidence>
<feature type="domain" description="DUF6534" evidence="2">
    <location>
        <begin position="232"/>
        <end position="317"/>
    </location>
</feature>
<dbReference type="AlphaFoldDB" id="A0A167VUX4"/>
<feature type="transmembrane region" description="Helical" evidence="1">
    <location>
        <begin position="267"/>
        <end position="288"/>
    </location>
</feature>
<evidence type="ECO:0000256" key="1">
    <source>
        <dbReference type="SAM" id="Phobius"/>
    </source>
</evidence>
<accession>A0A167VUX4</accession>
<gene>
    <name evidence="3" type="ORF">FIBSPDRAFT_805768</name>
</gene>
<keyword evidence="4" id="KW-1185">Reference proteome</keyword>
<dbReference type="STRING" id="436010.A0A167VUX4"/>
<evidence type="ECO:0000259" key="2">
    <source>
        <dbReference type="Pfam" id="PF20152"/>
    </source>
</evidence>
<dbReference type="InterPro" id="IPR045339">
    <property type="entry name" value="DUF6534"/>
</dbReference>
<keyword evidence="1" id="KW-0472">Membrane</keyword>
<feature type="transmembrane region" description="Helical" evidence="1">
    <location>
        <begin position="91"/>
        <end position="116"/>
    </location>
</feature>